<comment type="caution">
    <text evidence="1">The sequence shown here is derived from an EMBL/GenBank/DDBJ whole genome shotgun (WGS) entry which is preliminary data.</text>
</comment>
<evidence type="ECO:0000313" key="2">
    <source>
        <dbReference type="Proteomes" id="UP000692954"/>
    </source>
</evidence>
<name>A0A8S1L1Q9_9CILI</name>
<reference evidence="1" key="1">
    <citation type="submission" date="2021-01" db="EMBL/GenBank/DDBJ databases">
        <authorList>
            <consortium name="Genoscope - CEA"/>
            <person name="William W."/>
        </authorList>
    </citation>
    <scope>NUCLEOTIDE SEQUENCE</scope>
</reference>
<sequence>MNKNILYSQIEYKFRSKTYLFWIAIRLVEQQQKMPMNNVETLTKRINRQLIQILYWMKLKHFSTEQNFKIHLLVLKTLDRIMVQLIFGDSCHYKQKMI</sequence>
<dbReference type="AlphaFoldDB" id="A0A8S1L1Q9"/>
<accession>A0A8S1L1Q9</accession>
<protein>
    <submittedName>
        <fullName evidence="1">Uncharacterized protein</fullName>
    </submittedName>
</protein>
<keyword evidence="2" id="KW-1185">Reference proteome</keyword>
<evidence type="ECO:0000313" key="1">
    <source>
        <dbReference type="EMBL" id="CAD8060085.1"/>
    </source>
</evidence>
<dbReference type="EMBL" id="CAJJDN010000014">
    <property type="protein sequence ID" value="CAD8060085.1"/>
    <property type="molecule type" value="Genomic_DNA"/>
</dbReference>
<gene>
    <name evidence="1" type="ORF">PSON_ATCC_30995.1.T0140068</name>
</gene>
<proteinExistence type="predicted"/>
<organism evidence="1 2">
    <name type="scientific">Paramecium sonneborni</name>
    <dbReference type="NCBI Taxonomy" id="65129"/>
    <lineage>
        <taxon>Eukaryota</taxon>
        <taxon>Sar</taxon>
        <taxon>Alveolata</taxon>
        <taxon>Ciliophora</taxon>
        <taxon>Intramacronucleata</taxon>
        <taxon>Oligohymenophorea</taxon>
        <taxon>Peniculida</taxon>
        <taxon>Parameciidae</taxon>
        <taxon>Paramecium</taxon>
    </lineage>
</organism>
<dbReference type="Proteomes" id="UP000692954">
    <property type="component" value="Unassembled WGS sequence"/>
</dbReference>